<evidence type="ECO:0000313" key="2">
    <source>
        <dbReference type="Proteomes" id="UP000680670"/>
    </source>
</evidence>
<sequence length="207" mass="23872">MEHELKTEYELNQNMNLDRTTLEQIRRSLWKSIGGSCENAKKQYKGANEGENNLPLLVFEANITTPEWELLNMKSKFNFIKKDALMQVGFNANTASEIIRCIKTQLAREGWGLYYNPRISFVPADRAIEFLLGVSGDKEAYQNVVEFLKSELVHRDDLVAWGIPKETANQLIKEAQQKMADKGYIFYQNTRRWFAPMNIINQLLGGC</sequence>
<evidence type="ECO:0000313" key="1">
    <source>
        <dbReference type="EMBL" id="GIN96929.1"/>
    </source>
</evidence>
<accession>A0ABQ4KZ28</accession>
<dbReference type="RefSeq" id="WP_213020707.1">
    <property type="nucleotide sequence ID" value="NZ_BORJ01000007.1"/>
</dbReference>
<dbReference type="Pfam" id="PF11372">
    <property type="entry name" value="DUF3173"/>
    <property type="match status" value="2"/>
</dbReference>
<comment type="caution">
    <text evidence="1">The sequence shown here is derived from an EMBL/GenBank/DDBJ whole genome shotgun (WGS) entry which is preliminary data.</text>
</comment>
<dbReference type="Proteomes" id="UP000680670">
    <property type="component" value="Unassembled WGS sequence"/>
</dbReference>
<organism evidence="1 2">
    <name type="scientific">Siminovitchia terrae</name>
    <name type="common">Bacillus terrae</name>
    <dbReference type="NCBI Taxonomy" id="1914933"/>
    <lineage>
        <taxon>Bacteria</taxon>
        <taxon>Bacillati</taxon>
        <taxon>Bacillota</taxon>
        <taxon>Bacilli</taxon>
        <taxon>Bacillales</taxon>
        <taxon>Bacillaceae</taxon>
        <taxon>Siminovitchia</taxon>
    </lineage>
</organism>
<gene>
    <name evidence="1" type="ORF">J6TS1_27990</name>
</gene>
<dbReference type="EMBL" id="BORJ01000007">
    <property type="protein sequence ID" value="GIN96929.1"/>
    <property type="molecule type" value="Genomic_DNA"/>
</dbReference>
<keyword evidence="2" id="KW-1185">Reference proteome</keyword>
<proteinExistence type="predicted"/>
<dbReference type="InterPro" id="IPR021512">
    <property type="entry name" value="DUF3173"/>
</dbReference>
<name>A0ABQ4KZ28_SIMTE</name>
<protein>
    <submittedName>
        <fullName evidence="1">Uncharacterized protein</fullName>
    </submittedName>
</protein>
<reference evidence="1 2" key="1">
    <citation type="submission" date="2021-03" db="EMBL/GenBank/DDBJ databases">
        <title>Antimicrobial resistance genes in bacteria isolated from Japanese honey, and their potential for conferring macrolide and lincosamide resistance in the American foulbrood pathogen Paenibacillus larvae.</title>
        <authorList>
            <person name="Okamoto M."/>
            <person name="Kumagai M."/>
            <person name="Kanamori H."/>
            <person name="Takamatsu D."/>
        </authorList>
    </citation>
    <scope>NUCLEOTIDE SEQUENCE [LARGE SCALE GENOMIC DNA]</scope>
    <source>
        <strain evidence="1 2">J6TS1</strain>
    </source>
</reference>